<protein>
    <submittedName>
        <fullName evidence="3">Group 1 glycosyl transferase</fullName>
    </submittedName>
</protein>
<evidence type="ECO:0000259" key="1">
    <source>
        <dbReference type="Pfam" id="PF00534"/>
    </source>
</evidence>
<dbReference type="GO" id="GO:0016757">
    <property type="term" value="F:glycosyltransferase activity"/>
    <property type="evidence" value="ECO:0007669"/>
    <property type="project" value="InterPro"/>
</dbReference>
<dbReference type="Pfam" id="PF13439">
    <property type="entry name" value="Glyco_transf_4"/>
    <property type="match status" value="1"/>
</dbReference>
<dbReference type="CDD" id="cd03794">
    <property type="entry name" value="GT4_WbuB-like"/>
    <property type="match status" value="1"/>
</dbReference>
<dbReference type="InterPro" id="IPR050194">
    <property type="entry name" value="Glycosyltransferase_grp1"/>
</dbReference>
<feature type="domain" description="Glycosyltransferase subfamily 4-like N-terminal" evidence="2">
    <location>
        <begin position="14"/>
        <end position="181"/>
    </location>
</feature>
<dbReference type="PANTHER" id="PTHR45947">
    <property type="entry name" value="SULFOQUINOVOSYL TRANSFERASE SQD2"/>
    <property type="match status" value="1"/>
</dbReference>
<accession>A0AAC9NUA7</accession>
<dbReference type="Gene3D" id="3.40.50.2000">
    <property type="entry name" value="Glycogen Phosphorylase B"/>
    <property type="match status" value="2"/>
</dbReference>
<dbReference type="InterPro" id="IPR001296">
    <property type="entry name" value="Glyco_trans_1"/>
</dbReference>
<dbReference type="Proteomes" id="UP000182101">
    <property type="component" value="Plasmid pAMCP48-600"/>
</dbReference>
<dbReference type="EMBL" id="CP018025">
    <property type="protein sequence ID" value="APD92417.1"/>
    <property type="molecule type" value="Genomic_DNA"/>
</dbReference>
<dbReference type="PANTHER" id="PTHR45947:SF3">
    <property type="entry name" value="SULFOQUINOVOSYL TRANSFERASE SQD2"/>
    <property type="match status" value="1"/>
</dbReference>
<dbReference type="Pfam" id="PF00534">
    <property type="entry name" value="Glycos_transf_1"/>
    <property type="match status" value="1"/>
</dbReference>
<name>A0AAC9NUA7_9ALTE</name>
<gene>
    <name evidence="3" type="ORF">BM524_21180</name>
</gene>
<reference evidence="3 4" key="1">
    <citation type="submission" date="2016-11" db="EMBL/GenBank/DDBJ databases">
        <title>Networking in microbes: conjugative elements and plasmids in the genus Alteromonas.</title>
        <authorList>
            <person name="Lopez-Perez M."/>
            <person name="Ramon-Marco N."/>
            <person name="Rodriguez-Valera F."/>
        </authorList>
    </citation>
    <scope>NUCLEOTIDE SEQUENCE [LARGE SCALE GENOMIC DNA]</scope>
    <source>
        <strain evidence="3 4">CP48</strain>
        <plasmid evidence="4">pamcp48-600</plasmid>
    </source>
</reference>
<evidence type="ECO:0000313" key="4">
    <source>
        <dbReference type="Proteomes" id="UP000182101"/>
    </source>
</evidence>
<dbReference type="AlphaFoldDB" id="A0AAC9NUA7"/>
<evidence type="ECO:0000259" key="2">
    <source>
        <dbReference type="Pfam" id="PF13439"/>
    </source>
</evidence>
<feature type="domain" description="Glycosyl transferase family 1" evidence="1">
    <location>
        <begin position="192"/>
        <end position="352"/>
    </location>
</feature>
<keyword evidence="3" id="KW-0614">Plasmid</keyword>
<organism evidence="3 4">
    <name type="scientific">Alteromonas mediterranea</name>
    <dbReference type="NCBI Taxonomy" id="314275"/>
    <lineage>
        <taxon>Bacteria</taxon>
        <taxon>Pseudomonadati</taxon>
        <taxon>Pseudomonadota</taxon>
        <taxon>Gammaproteobacteria</taxon>
        <taxon>Alteromonadales</taxon>
        <taxon>Alteromonadaceae</taxon>
        <taxon>Alteromonas/Salinimonas group</taxon>
        <taxon>Alteromonas</taxon>
    </lineage>
</organism>
<dbReference type="SUPFAM" id="SSF53756">
    <property type="entry name" value="UDP-Glycosyltransferase/glycogen phosphorylase"/>
    <property type="match status" value="1"/>
</dbReference>
<proteinExistence type="predicted"/>
<geneLocation type="plasmid" evidence="4">
    <name>pamcp48-600</name>
</geneLocation>
<dbReference type="RefSeq" id="WP_071961038.1">
    <property type="nucleotide sequence ID" value="NZ_CP018025.1"/>
</dbReference>
<dbReference type="InterPro" id="IPR028098">
    <property type="entry name" value="Glyco_trans_4-like_N"/>
</dbReference>
<sequence length="388" mass="43970">MKILYHHRIASKDGQFVHVEEIIKALESQGHEVMLVGPSVHRDTEFGHDGGMASKLKALLPKAAYEFMEFGYCAVVAARLIKAVKDFQPDVIYERYNLFQPVGVMLAKYFDIPIMLEVNAPLKDEREKFYGNLGLPKLAEWTEKYCWKNADVVMPVTNVLADIVRSKNVPDERISVIHNGVQEKVLESFRDKDTQLTDQITIGFSGFMHLTCGVEMAIESIAELNDPRLRLLCVGDGNVLQSLKEKANALGVTSQVEFTGLVERDAIFDYVKQFDIALQPDVTDYASPLKMFEYMAAKTLVVAPSKPNIREILDDDCAVLFDPNSKYAFKKSLTVALESIEQKNEMRERVYKKMWDKGFTWDENARRIANLAEMLLARTKTALLSKQG</sequence>
<evidence type="ECO:0000313" key="3">
    <source>
        <dbReference type="EMBL" id="APD92417.1"/>
    </source>
</evidence>
<keyword evidence="3" id="KW-0808">Transferase</keyword>